<dbReference type="GeneID" id="77802246"/>
<accession>A0ABY7CWU6</accession>
<reference evidence="2" key="1">
    <citation type="submission" date="2022-10" db="EMBL/GenBank/DDBJ databases">
        <title>Puccinia triticina Genome sequencing and assembly.</title>
        <authorList>
            <person name="Li C."/>
        </authorList>
    </citation>
    <scope>NUCLEOTIDE SEQUENCE</scope>
    <source>
        <strain evidence="2">Pt15</strain>
    </source>
</reference>
<dbReference type="Proteomes" id="UP001164743">
    <property type="component" value="Chromosome 11A"/>
</dbReference>
<sequence length="70" mass="7942">MLHTLERQLATLQMLELAYNYSAKPSLRRTPYNPQPPARTIPSPDCTLKNSQTLRPHHHAIPQSAPKLNS</sequence>
<dbReference type="RefSeq" id="XP_053025306.1">
    <property type="nucleotide sequence ID" value="XM_053161351.1"/>
</dbReference>
<evidence type="ECO:0000313" key="3">
    <source>
        <dbReference type="Proteomes" id="UP001164743"/>
    </source>
</evidence>
<dbReference type="EMBL" id="CP110431">
    <property type="protein sequence ID" value="WAQ89751.1"/>
    <property type="molecule type" value="Genomic_DNA"/>
</dbReference>
<evidence type="ECO:0000313" key="2">
    <source>
        <dbReference type="EMBL" id="WAQ89751.1"/>
    </source>
</evidence>
<keyword evidence="3" id="KW-1185">Reference proteome</keyword>
<gene>
    <name evidence="2" type="ORF">PtA15_11A442</name>
</gene>
<name>A0ABY7CWU6_9BASI</name>
<feature type="region of interest" description="Disordered" evidence="1">
    <location>
        <begin position="23"/>
        <end position="70"/>
    </location>
</feature>
<organism evidence="2 3">
    <name type="scientific">Puccinia triticina</name>
    <dbReference type="NCBI Taxonomy" id="208348"/>
    <lineage>
        <taxon>Eukaryota</taxon>
        <taxon>Fungi</taxon>
        <taxon>Dikarya</taxon>
        <taxon>Basidiomycota</taxon>
        <taxon>Pucciniomycotina</taxon>
        <taxon>Pucciniomycetes</taxon>
        <taxon>Pucciniales</taxon>
        <taxon>Pucciniaceae</taxon>
        <taxon>Puccinia</taxon>
    </lineage>
</organism>
<evidence type="ECO:0000256" key="1">
    <source>
        <dbReference type="SAM" id="MobiDB-lite"/>
    </source>
</evidence>
<protein>
    <submittedName>
        <fullName evidence="2">Uncharacterized protein</fullName>
    </submittedName>
</protein>
<proteinExistence type="predicted"/>